<dbReference type="Pfam" id="PF23033">
    <property type="entry name" value="DUF7034"/>
    <property type="match status" value="1"/>
</dbReference>
<evidence type="ECO:0000259" key="3">
    <source>
        <dbReference type="Pfam" id="PF22933"/>
    </source>
</evidence>
<dbReference type="Proteomes" id="UP000076078">
    <property type="component" value="Unassembled WGS sequence"/>
</dbReference>
<dbReference type="OrthoDB" id="21537at2759"/>
<dbReference type="InterPro" id="IPR057709">
    <property type="entry name" value="DUF7949"/>
</dbReference>
<evidence type="ECO:0000259" key="5">
    <source>
        <dbReference type="Pfam" id="PF23034"/>
    </source>
</evidence>
<dbReference type="Pfam" id="PF25820">
    <property type="entry name" value="DUF7949"/>
    <property type="match status" value="1"/>
</dbReference>
<dbReference type="Pfam" id="PF22933">
    <property type="entry name" value="ComC_SSD"/>
    <property type="match status" value="1"/>
</dbReference>
<dbReference type="InterPro" id="IPR055462">
    <property type="entry name" value="DUF7034"/>
</dbReference>
<feature type="domain" description="DUF7035" evidence="5">
    <location>
        <begin position="647"/>
        <end position="785"/>
    </location>
</feature>
<feature type="region of interest" description="Disordered" evidence="1">
    <location>
        <begin position="1001"/>
        <end position="1020"/>
    </location>
</feature>
<evidence type="ECO:0000256" key="2">
    <source>
        <dbReference type="SAM" id="Phobius"/>
    </source>
</evidence>
<evidence type="ECO:0000259" key="4">
    <source>
        <dbReference type="Pfam" id="PF23033"/>
    </source>
</evidence>
<dbReference type="Pfam" id="PF23034">
    <property type="entry name" value="DUF7035"/>
    <property type="match status" value="1"/>
</dbReference>
<feature type="domain" description="DUF7949" evidence="6">
    <location>
        <begin position="1017"/>
        <end position="1050"/>
    </location>
</feature>
<sequence>MQEMIINYLILILFITCANGYFLMETSITYSNNRYATLNGSCVNNYIVTIVSDSPDAPFDCPNGVTVIIDNNGQSVKSNAYGSQAYCSFDLTATLSINESLIQFNVNGELLIGVINYYCENLPYPIQLLEPPPSFHLTQSGNQMEFYTAVLNLNLTKLIDFFNLVQYAYPIGYNCMIQALTYTKVEVKCKFESTMSSHIPFWVEISDPLGRVTKFDIPSFVVPNNNSFDFTNTAYFDADYNYPLKQYYTFIKAAGYPIALFYQYTDQYDPEEYIVPQIVSGSPNNFTIMFPIQFKNIDQMVNIPTYYLRPTILELITAPYFSTVLGDQLGITSMSITNDDKAWVITGTFTNYDECQVELKYGKISVSSTEPYPYGISSKSGETAQYKFTTMPPQYLQNLYAATQPDLILINTAVSGTTDATVPELQFLNYIAISDYTYLLTVGASDVLGSGIFSIYVNPVTLTAAHLLNGNGTFQDGKFEIYVDTRDPDYIFTLSKSEPVRIIDFAGNEAIYKYTVYGLPVPQPPPYFTFDNYYTQTEVVKVMEISYTVNNIDLSIVGCQNTIFIKMSGTTKDFPVIVVFESLPGLTEKSHRANWNEKFQMHTLDFYIPPMVFTDNYVPIVLYYKNTVHYSSEFTDAWQLKIYSLNADHMPPQIVDMKSSPSVTTAQGGVISWTFKISDPGTGFSNGTIKVASTLDPYVPYVFTISPLTNQDIYEESYTVSLIISPSCASQTYYIYSIELMDNGFHTSTFHYKNRQLPSNAFSPLLNLIGNLTVLDTLSINVNCQIAYTDVTPPTISQFSVNLTNPIDVTSPFDIDRYVTVSFTVADTGSEVMISHSLPYCYLHAGVFDILKFPANAKTEQGVTVDFECYIQIPYGYGAPGDSLLISVFGYTDTNYNVGGMSPIDLRVGFNPVIPIEYFTVETPYIEKVRLDGTSLTIVGRRFSKPSTVLVGTQSYQQSSIGATVIILNNITPIVTATNVTIQSSPSNSNTVVIKPNSGPQPTIIPSPTPSSTNTQCPGTPSCGGSSNGQCINGKCQCVKPWFGLDCLSQNIIVPAPTINTTNPDIDNNFNTTLPDGESITLKSLISIVSLKELKPDGTIVIEHPFTQWVYTNTTSLQSNSNIQEFTYKTNITNNNVLTGVTITLQFFKQPETIIFANEKLEMLASTIKYRMDISKYQFSSALNTLQLVMSVALESESPNESTCSVQESGDIDNENFSEFVKLQVDTHSLYGRFIKRGIIDNRIQQISNTIYTNNSTSINTMSQTYIGINIPNYKSSATLDPDFSVLIDTTPASDKSNSICTKSEDSSSYKSKLSKSQLAGIIIGSIGFASVVVISVIYYIYKTKQSKALVEKMGNKLKNFG</sequence>
<dbReference type="InterPro" id="IPR055463">
    <property type="entry name" value="DUF7035"/>
</dbReference>
<keyword evidence="2" id="KW-0472">Membrane</keyword>
<evidence type="ECO:0000259" key="6">
    <source>
        <dbReference type="Pfam" id="PF25820"/>
    </source>
</evidence>
<keyword evidence="2" id="KW-0812">Transmembrane</keyword>
<feature type="domain" description="DUF7034" evidence="4">
    <location>
        <begin position="794"/>
        <end position="918"/>
    </location>
</feature>
<name>A0A151Z7S5_TIELA</name>
<organism evidence="7 8">
    <name type="scientific">Tieghemostelium lacteum</name>
    <name type="common">Slime mold</name>
    <name type="synonym">Dictyostelium lacteum</name>
    <dbReference type="NCBI Taxonomy" id="361077"/>
    <lineage>
        <taxon>Eukaryota</taxon>
        <taxon>Amoebozoa</taxon>
        <taxon>Evosea</taxon>
        <taxon>Eumycetozoa</taxon>
        <taxon>Dictyostelia</taxon>
        <taxon>Dictyosteliales</taxon>
        <taxon>Raperosteliaceae</taxon>
        <taxon>Tieghemostelium</taxon>
    </lineage>
</organism>
<dbReference type="InterPro" id="IPR054484">
    <property type="entry name" value="ComC_SSD"/>
</dbReference>
<dbReference type="FunCoup" id="A0A151Z7S5">
    <property type="interactions" value="844"/>
</dbReference>
<evidence type="ECO:0000256" key="1">
    <source>
        <dbReference type="SAM" id="MobiDB-lite"/>
    </source>
</evidence>
<feature type="domain" description="ComC supersandwich" evidence="3">
    <location>
        <begin position="1062"/>
        <end position="1287"/>
    </location>
</feature>
<feature type="transmembrane region" description="Helical" evidence="2">
    <location>
        <begin position="5"/>
        <end position="24"/>
    </location>
</feature>
<dbReference type="PANTHER" id="PTHR31378:SF29">
    <property type="entry name" value="EGF-LIKE DOMAIN-CONTAINING PROTEIN-RELATED"/>
    <property type="match status" value="1"/>
</dbReference>
<keyword evidence="8" id="KW-1185">Reference proteome</keyword>
<feature type="transmembrane region" description="Helical" evidence="2">
    <location>
        <begin position="1319"/>
        <end position="1342"/>
    </location>
</feature>
<dbReference type="PANTHER" id="PTHR31378">
    <property type="entry name" value="EGF-LIKE DOMAIN-CONTAINING PROTEIN-RELATED-RELATED"/>
    <property type="match status" value="1"/>
</dbReference>
<dbReference type="EMBL" id="LODT01000037">
    <property type="protein sequence ID" value="KYQ90012.1"/>
    <property type="molecule type" value="Genomic_DNA"/>
</dbReference>
<keyword evidence="2" id="KW-1133">Transmembrane helix</keyword>
<reference evidence="7 8" key="1">
    <citation type="submission" date="2015-12" db="EMBL/GenBank/DDBJ databases">
        <title>Dictyostelia acquired genes for synthesis and detection of signals that induce cell-type specialization by lateral gene transfer from prokaryotes.</title>
        <authorList>
            <person name="Gloeckner G."/>
            <person name="Schaap P."/>
        </authorList>
    </citation>
    <scope>NUCLEOTIDE SEQUENCE [LARGE SCALE GENOMIC DNA]</scope>
    <source>
        <strain evidence="7 8">TK</strain>
    </source>
</reference>
<evidence type="ECO:0000313" key="7">
    <source>
        <dbReference type="EMBL" id="KYQ90012.1"/>
    </source>
</evidence>
<comment type="caution">
    <text evidence="7">The sequence shown here is derived from an EMBL/GenBank/DDBJ whole genome shotgun (WGS) entry which is preliminary data.</text>
</comment>
<dbReference type="InParanoid" id="A0A151Z7S5"/>
<proteinExistence type="predicted"/>
<evidence type="ECO:0000313" key="8">
    <source>
        <dbReference type="Proteomes" id="UP000076078"/>
    </source>
</evidence>
<protein>
    <submittedName>
        <fullName evidence="7">EGF-like domain-containing protein</fullName>
    </submittedName>
</protein>
<gene>
    <name evidence="7" type="ORF">DLAC_08587</name>
</gene>
<accession>A0A151Z7S5</accession>